<sequence>METRSPSTDAPTCRVVRPGDRHAGKQALLYEVGVSAATCSAQGIHLQLATIPPRASAVAHKHATHETAIYILSGSSGMWYGEGLAQHLVVNAGEFLYIPADTPHLPYNASESENCVAVIARTDPNEQESVTLLPQLDTVRPGSPVDWPHD</sequence>
<dbReference type="Pfam" id="PF07883">
    <property type="entry name" value="Cupin_2"/>
    <property type="match status" value="1"/>
</dbReference>
<dbReference type="InterPro" id="IPR013096">
    <property type="entry name" value="Cupin_2"/>
</dbReference>
<dbReference type="RefSeq" id="WP_098151937.1">
    <property type="nucleotide sequence ID" value="NZ_CADEWA010000001.1"/>
</dbReference>
<evidence type="ECO:0000259" key="1">
    <source>
        <dbReference type="Pfam" id="PF07883"/>
    </source>
</evidence>
<protein>
    <submittedName>
        <fullName evidence="2">Cupin</fullName>
    </submittedName>
</protein>
<organism evidence="2 3">
    <name type="scientific">Burkholderia gladioli</name>
    <name type="common">Pseudomonas marginata</name>
    <name type="synonym">Phytomonas marginata</name>
    <dbReference type="NCBI Taxonomy" id="28095"/>
    <lineage>
        <taxon>Bacteria</taxon>
        <taxon>Pseudomonadati</taxon>
        <taxon>Pseudomonadota</taxon>
        <taxon>Betaproteobacteria</taxon>
        <taxon>Burkholderiales</taxon>
        <taxon>Burkholderiaceae</taxon>
        <taxon>Burkholderia</taxon>
    </lineage>
</organism>
<name>A0A2A7SFT0_BURGA</name>
<evidence type="ECO:0000313" key="2">
    <source>
        <dbReference type="EMBL" id="PEH42155.1"/>
    </source>
</evidence>
<evidence type="ECO:0000313" key="3">
    <source>
        <dbReference type="Proteomes" id="UP000220629"/>
    </source>
</evidence>
<dbReference type="InterPro" id="IPR011051">
    <property type="entry name" value="RmlC_Cupin_sf"/>
</dbReference>
<dbReference type="AlphaFoldDB" id="A0A2A7SFT0"/>
<dbReference type="SUPFAM" id="SSF51182">
    <property type="entry name" value="RmlC-like cupins"/>
    <property type="match status" value="1"/>
</dbReference>
<comment type="caution">
    <text evidence="2">The sequence shown here is derived from an EMBL/GenBank/DDBJ whole genome shotgun (WGS) entry which is preliminary data.</text>
</comment>
<dbReference type="InterPro" id="IPR017102">
    <property type="entry name" value="UCP037087"/>
</dbReference>
<proteinExistence type="predicted"/>
<dbReference type="CDD" id="cd02210">
    <property type="entry name" value="cupin_BLR2406-like"/>
    <property type="match status" value="1"/>
</dbReference>
<dbReference type="Proteomes" id="UP000220629">
    <property type="component" value="Unassembled WGS sequence"/>
</dbReference>
<feature type="domain" description="Cupin type-2" evidence="1">
    <location>
        <begin position="48"/>
        <end position="116"/>
    </location>
</feature>
<accession>A0A2A7SFT0</accession>
<dbReference type="EMBL" id="PDDY01000001">
    <property type="protein sequence ID" value="PEH42155.1"/>
    <property type="molecule type" value="Genomic_DNA"/>
</dbReference>
<reference evidence="3" key="1">
    <citation type="submission" date="2017-09" db="EMBL/GenBank/DDBJ databases">
        <title>FDA dAtabase for Regulatory Grade micrObial Sequences (FDA-ARGOS): Supporting development and validation of Infectious Disease Dx tests.</title>
        <authorList>
            <person name="Minogue T."/>
            <person name="Wolcott M."/>
            <person name="Wasieloski L."/>
            <person name="Aguilar W."/>
            <person name="Moore D."/>
            <person name="Tallon L."/>
            <person name="Sadzewicz L."/>
            <person name="Ott S."/>
            <person name="Zhao X."/>
            <person name="Nagaraj S."/>
            <person name="Vavikolanu K."/>
            <person name="Aluvathingal J."/>
            <person name="Nadendla S."/>
            <person name="Sichtig H."/>
        </authorList>
    </citation>
    <scope>NUCLEOTIDE SEQUENCE [LARGE SCALE GENOMIC DNA]</scope>
    <source>
        <strain evidence="3">FDAARGOS_390</strain>
    </source>
</reference>
<dbReference type="InterPro" id="IPR014710">
    <property type="entry name" value="RmlC-like_jellyroll"/>
</dbReference>
<gene>
    <name evidence="2" type="ORF">CRM94_08380</name>
</gene>
<dbReference type="PIRSF" id="PIRSF037087">
    <property type="entry name" value="UCP037087"/>
    <property type="match status" value="1"/>
</dbReference>
<dbReference type="Gene3D" id="2.60.120.10">
    <property type="entry name" value="Jelly Rolls"/>
    <property type="match status" value="1"/>
</dbReference>